<sequence length="370" mass="42173">MLESLLFLVALVPVVVAWPDGAPCVHAAFESMNPLEAVEHQGGLQLSTPPYEIAVDQKCYWRNQPIGLTLQGHNESIWFKGFVIQPFKWNNDQLGERFGQLVRLDDNGSWQQQCFRYQVSATHSHDEKKKHIKMWWKVDDEVDTVQFVATVVKHQTQFWVKSVRSRPLPPCRLNRDGFPNYQAPVPQIPPQVKQFKMETFKVFDSIGAQALEQSLPQQQQFQQPQSPASTTPHMSRIIPVADGFQRGSSGDAQVTAAPTTQATFTQQPTFQQTFRPIPARPRQRIVAQQPQSPFNRQNVFISRRRGQSNSFAAQRQNVFQQPQPAFGGGQCADRDPQGRCSQWRQFCASPSHQQYLTAFCARTCGLCRRH</sequence>
<proteinExistence type="evidence at protein level"/>
<feature type="domain" description="ShKT" evidence="5">
    <location>
        <begin position="331"/>
        <end position="367"/>
    </location>
</feature>
<dbReference type="InParanoid" id="A8WHS3"/>
<dbReference type="ExpressionAtlas" id="A8WHS3">
    <property type="expression patterns" value="baseline and differential"/>
</dbReference>
<feature type="signal peptide" evidence="3">
    <location>
        <begin position="1"/>
        <end position="17"/>
    </location>
</feature>
<dbReference type="Gene3D" id="1.10.10.1940">
    <property type="match status" value="1"/>
</dbReference>
<dbReference type="Proteomes" id="UP000001940">
    <property type="component" value="Chromosome V"/>
</dbReference>
<name>A8WHS3_CAEEL</name>
<dbReference type="EMBL" id="BX284605">
    <property type="protein sequence ID" value="CAP16271.2"/>
    <property type="molecule type" value="Genomic_DNA"/>
</dbReference>
<evidence type="ECO:0000256" key="1">
    <source>
        <dbReference type="PROSITE-ProRule" id="PRU01005"/>
    </source>
</evidence>
<reference evidence="6 7" key="1">
    <citation type="journal article" date="1998" name="Science">
        <title>Genome sequence of the nematode C. elegans: a platform for investigating biology.</title>
        <authorList>
            <consortium name="The C. elegans sequencing consortium"/>
            <person name="Sulson J.E."/>
            <person name="Waterston R."/>
        </authorList>
    </citation>
    <scope>NUCLEOTIDE SEQUENCE [LARGE SCALE GENOMIC DNA]</scope>
    <source>
        <strain evidence="6 7">Bristol N2</strain>
    </source>
</reference>
<feature type="chain" id="PRO_5002728732" evidence="3">
    <location>
        <begin position="18"/>
        <end position="370"/>
    </location>
</feature>
<dbReference type="HOGENOM" id="CLU_748492_0_0_1"/>
<evidence type="ECO:0000313" key="7">
    <source>
        <dbReference type="Proteomes" id="UP000001940"/>
    </source>
</evidence>
<feature type="region of interest" description="Disordered" evidence="2">
    <location>
        <begin position="214"/>
        <end position="233"/>
    </location>
</feature>
<accession>A8WHS3</accession>
<dbReference type="PROSITE" id="PS51670">
    <property type="entry name" value="SHKT"/>
    <property type="match status" value="1"/>
</dbReference>
<keyword evidence="3" id="KW-0732">Signal</keyword>
<dbReference type="InterPro" id="IPR003582">
    <property type="entry name" value="ShKT_dom"/>
</dbReference>
<evidence type="ECO:0000259" key="4">
    <source>
        <dbReference type="PROSITE" id="PS51019"/>
    </source>
</evidence>
<keyword evidence="7" id="KW-1185">Reference proteome</keyword>
<evidence type="ECO:0000256" key="2">
    <source>
        <dbReference type="SAM" id="MobiDB-lite"/>
    </source>
</evidence>
<comment type="caution">
    <text evidence="1">Lacks conserved residue(s) required for the propagation of feature annotation.</text>
</comment>
<dbReference type="PANTHER" id="PTHR45828:SF42">
    <property type="entry name" value="DEFENSE PROTEIN L(2)34FC"/>
    <property type="match status" value="1"/>
</dbReference>
<evidence type="ECO:0000313" key="8">
    <source>
        <dbReference type="WormBase" id="F23B12.4a"/>
    </source>
</evidence>
<dbReference type="OrthoDB" id="6418377at2759"/>
<dbReference type="WormBase" id="F23B12.4a">
    <property type="protein sequence ID" value="CE42912"/>
    <property type="gene ID" value="WBGene00009081"/>
</dbReference>
<dbReference type="PeptideAtlas" id="A8WHS3"/>
<dbReference type="OMA" id="THSHDEG"/>
<organism evidence="6 7">
    <name type="scientific">Caenorhabditis elegans</name>
    <dbReference type="NCBI Taxonomy" id="6239"/>
    <lineage>
        <taxon>Eukaryota</taxon>
        <taxon>Metazoa</taxon>
        <taxon>Ecdysozoa</taxon>
        <taxon>Nematoda</taxon>
        <taxon>Chromadorea</taxon>
        <taxon>Rhabditida</taxon>
        <taxon>Rhabditina</taxon>
        <taxon>Rhabditomorpha</taxon>
        <taxon>Rhabditoidea</taxon>
        <taxon>Rhabditidae</taxon>
        <taxon>Peloderinae</taxon>
        <taxon>Caenorhabditis</taxon>
    </lineage>
</organism>
<dbReference type="CTD" id="179944"/>
<protein>
    <submittedName>
        <fullName evidence="6">ShKT domain-containing protein</fullName>
    </submittedName>
</protein>
<dbReference type="InterPro" id="IPR002861">
    <property type="entry name" value="Reeler_dom"/>
</dbReference>
<dbReference type="RefSeq" id="NP_001122926.2">
    <property type="nucleotide sequence ID" value="NM_001129454.2"/>
</dbReference>
<dbReference type="PaxDb" id="6239-F23B12.4a.2"/>
<dbReference type="PANTHER" id="PTHR45828">
    <property type="entry name" value="CYTOCHROME B561/FERRIC REDUCTASE TRANSMEMBRANE"/>
    <property type="match status" value="1"/>
</dbReference>
<evidence type="ECO:0000313" key="6">
    <source>
        <dbReference type="EMBL" id="CAP16271.2"/>
    </source>
</evidence>
<dbReference type="Pfam" id="PF02014">
    <property type="entry name" value="Reeler"/>
    <property type="match status" value="1"/>
</dbReference>
<dbReference type="AGR" id="WB:WBGene00009081"/>
<dbReference type="SMR" id="A8WHS3"/>
<dbReference type="Bgee" id="WBGene00009081">
    <property type="expression patterns" value="Expressed in larva and 4 other cell types or tissues"/>
</dbReference>
<gene>
    <name evidence="6" type="ORF">CELE_F23B12.4</name>
    <name evidence="6 8" type="ORF">F23B12.4</name>
</gene>
<dbReference type="AlphaFoldDB" id="A8WHS3"/>
<dbReference type="InterPro" id="IPR042307">
    <property type="entry name" value="Reeler_sf"/>
</dbReference>
<dbReference type="FunCoup" id="A8WHS3">
    <property type="interactions" value="53"/>
</dbReference>
<feature type="compositionally biased region" description="Low complexity" evidence="2">
    <location>
        <begin position="214"/>
        <end position="229"/>
    </location>
</feature>
<dbReference type="Pfam" id="PF01549">
    <property type="entry name" value="ShK"/>
    <property type="match status" value="1"/>
</dbReference>
<evidence type="ECO:0007829" key="9">
    <source>
        <dbReference type="PeptideAtlas" id="A8WHS3"/>
    </source>
</evidence>
<feature type="domain" description="Reelin" evidence="4">
    <location>
        <begin position="9"/>
        <end position="184"/>
    </location>
</feature>
<dbReference type="GO" id="GO:0016020">
    <property type="term" value="C:membrane"/>
    <property type="evidence" value="ECO:0000318"/>
    <property type="project" value="GO_Central"/>
</dbReference>
<evidence type="ECO:0000256" key="3">
    <source>
        <dbReference type="SAM" id="SignalP"/>
    </source>
</evidence>
<dbReference type="GeneID" id="179944"/>
<dbReference type="InterPro" id="IPR051237">
    <property type="entry name" value="Ferric-chelate_Red/DefProt"/>
</dbReference>
<dbReference type="KEGG" id="cel:CELE_F23B12.4"/>
<keyword evidence="9" id="KW-1267">Proteomics identification</keyword>
<evidence type="ECO:0000259" key="5">
    <source>
        <dbReference type="PROSITE" id="PS51670"/>
    </source>
</evidence>
<dbReference type="Gene3D" id="2.60.40.4060">
    <property type="entry name" value="Reeler domain"/>
    <property type="match status" value="1"/>
</dbReference>
<dbReference type="eggNOG" id="ENOG502RZ0G">
    <property type="taxonomic scope" value="Eukaryota"/>
</dbReference>
<dbReference type="PROSITE" id="PS51019">
    <property type="entry name" value="REELIN"/>
    <property type="match status" value="1"/>
</dbReference>
<dbReference type="UCSC" id="F23B12.4a.1">
    <property type="organism name" value="c. elegans"/>
</dbReference>
<dbReference type="CDD" id="cd08544">
    <property type="entry name" value="Reeler"/>
    <property type="match status" value="1"/>
</dbReference>
<dbReference type="SMART" id="SM00254">
    <property type="entry name" value="ShKT"/>
    <property type="match status" value="1"/>
</dbReference>